<gene>
    <name evidence="7" type="ORF">LIP_2625</name>
</gene>
<feature type="domain" description="Carboxyltransferase" evidence="6">
    <location>
        <begin position="268"/>
        <end position="571"/>
    </location>
</feature>
<sequence>MDLRAGPAGAGGLYLAPLEERPPLERAAALRGLAHRVEAACLPGVLEVSFGLASLLVRYDPCLTGYHRLVEQVRGVAARRGALPPGPAERTPRTWEVPVVYGGEAGPDLEAVARETGLTPDQVVARHAGAPYTVLALGFKPGFPYLGPLDPALHVDRLARPRPRVPGGSVAIAGPYTGIYPSEAPGGWRLLGRTDRPLVDLRRDPPVFALSGDRVVFRPVGTPVPEAESAVEGLGYPESADGGTALFRVLDPGLRTTWQDGGRPGWMRYGFAPSGPADVASFLAVQRLAGNPPHRAALEFAGRGPVLEALRGTVVVVAGGAGDTPPAGEVLPGEGGRRVRWLWLRRGQRLALNPGPGAAVGYLAIPGGLAAPRVGGSAATDLSAGVGSAFAPGAPATLARPAPGREERPDEAAALWHACLARRGRRLVATRPPDRRRVLWLRLVPEGLQPVPDELFDVLCRTRFRVSARSDRTGVRLEGGGGGVEASGPLPPGPPRLPSDPVVRGTVQLLPSGLPVVLLADHPATGGYLRLGVVDEADLDRLAQALPGQPVAFHPQGLEEAEALHRRRRGWGA</sequence>
<evidence type="ECO:0000313" key="8">
    <source>
        <dbReference type="Proteomes" id="UP000065807"/>
    </source>
</evidence>
<dbReference type="NCBIfam" id="TIGR00370">
    <property type="entry name" value="5-oxoprolinase subunit PxpB"/>
    <property type="match status" value="1"/>
</dbReference>
<evidence type="ECO:0000256" key="1">
    <source>
        <dbReference type="ARBA" id="ARBA00022741"/>
    </source>
</evidence>
<reference evidence="8" key="2">
    <citation type="journal article" date="2016" name="Int. J. Syst. Evol. Microbiol.">
        <title>Complete genome sequence and cell structure of Limnochorda pilosa, a Gram-negative spore-former within the phylum Firmicutes.</title>
        <authorList>
            <person name="Watanabe M."/>
            <person name="Kojima H."/>
            <person name="Fukui M."/>
        </authorList>
    </citation>
    <scope>NUCLEOTIDE SEQUENCE [LARGE SCALE GENOMIC DNA]</scope>
    <source>
        <strain evidence="8">HC45</strain>
    </source>
</reference>
<reference evidence="8" key="1">
    <citation type="submission" date="2015-07" db="EMBL/GenBank/DDBJ databases">
        <title>Complete genome sequence and phylogenetic analysis of Limnochorda pilosa.</title>
        <authorList>
            <person name="Watanabe M."/>
            <person name="Kojima H."/>
            <person name="Fukui M."/>
        </authorList>
    </citation>
    <scope>NUCLEOTIDE SEQUENCE [LARGE SCALE GENOMIC DNA]</scope>
    <source>
        <strain evidence="8">HC45</strain>
    </source>
</reference>
<dbReference type="SMART" id="SM00797">
    <property type="entry name" value="AHS2"/>
    <property type="match status" value="1"/>
</dbReference>
<proteinExistence type="predicted"/>
<keyword evidence="2" id="KW-0378">Hydrolase</keyword>
<evidence type="ECO:0000313" key="7">
    <source>
        <dbReference type="EMBL" id="BAS28455.1"/>
    </source>
</evidence>
<dbReference type="EMBL" id="AP014924">
    <property type="protein sequence ID" value="BAS28455.1"/>
    <property type="molecule type" value="Genomic_DNA"/>
</dbReference>
<dbReference type="Pfam" id="PF02626">
    <property type="entry name" value="CT_A_B"/>
    <property type="match status" value="1"/>
</dbReference>
<dbReference type="SUPFAM" id="SSF160467">
    <property type="entry name" value="PH0987 N-terminal domain-like"/>
    <property type="match status" value="1"/>
</dbReference>
<dbReference type="PATRIC" id="fig|1555112.3.peg.2665"/>
<dbReference type="GO" id="GO:0005524">
    <property type="term" value="F:ATP binding"/>
    <property type="evidence" value="ECO:0007669"/>
    <property type="project" value="UniProtKB-KW"/>
</dbReference>
<dbReference type="RefSeq" id="WP_158509676.1">
    <property type="nucleotide sequence ID" value="NZ_AP014924.1"/>
</dbReference>
<feature type="domain" description="Carboxyltransferase" evidence="5">
    <location>
        <begin position="3"/>
        <end position="209"/>
    </location>
</feature>
<keyword evidence="3" id="KW-0067">ATP-binding</keyword>
<name>A0A0K2SMW1_LIMPI</name>
<evidence type="ECO:0000256" key="3">
    <source>
        <dbReference type="ARBA" id="ARBA00022840"/>
    </source>
</evidence>
<dbReference type="PANTHER" id="PTHR34698">
    <property type="entry name" value="5-OXOPROLINASE SUBUNIT B"/>
    <property type="match status" value="1"/>
</dbReference>
<dbReference type="Proteomes" id="UP000065807">
    <property type="component" value="Chromosome"/>
</dbReference>
<feature type="region of interest" description="Disordered" evidence="4">
    <location>
        <begin position="473"/>
        <end position="495"/>
    </location>
</feature>
<dbReference type="InterPro" id="IPR003778">
    <property type="entry name" value="CT_A_B"/>
</dbReference>
<dbReference type="Gene3D" id="3.30.1360.40">
    <property type="match status" value="1"/>
</dbReference>
<evidence type="ECO:0000259" key="6">
    <source>
        <dbReference type="SMART" id="SM00797"/>
    </source>
</evidence>
<evidence type="ECO:0000256" key="2">
    <source>
        <dbReference type="ARBA" id="ARBA00022801"/>
    </source>
</evidence>
<evidence type="ECO:0000256" key="4">
    <source>
        <dbReference type="SAM" id="MobiDB-lite"/>
    </source>
</evidence>
<dbReference type="STRING" id="1555112.LIP_2625"/>
<dbReference type="SUPFAM" id="SSF50891">
    <property type="entry name" value="Cyclophilin-like"/>
    <property type="match status" value="2"/>
</dbReference>
<keyword evidence="1" id="KW-0547">Nucleotide-binding</keyword>
<dbReference type="InterPro" id="IPR010016">
    <property type="entry name" value="PxpB"/>
</dbReference>
<keyword evidence="8" id="KW-1185">Reference proteome</keyword>
<organism evidence="7 8">
    <name type="scientific">Limnochorda pilosa</name>
    <dbReference type="NCBI Taxonomy" id="1555112"/>
    <lineage>
        <taxon>Bacteria</taxon>
        <taxon>Bacillati</taxon>
        <taxon>Bacillota</taxon>
        <taxon>Limnochordia</taxon>
        <taxon>Limnochordales</taxon>
        <taxon>Limnochordaceae</taxon>
        <taxon>Limnochorda</taxon>
    </lineage>
</organism>
<dbReference type="OrthoDB" id="9782422at2"/>
<dbReference type="InterPro" id="IPR029000">
    <property type="entry name" value="Cyclophilin-like_dom_sf"/>
</dbReference>
<dbReference type="SMART" id="SM00796">
    <property type="entry name" value="AHS1"/>
    <property type="match status" value="1"/>
</dbReference>
<dbReference type="Gene3D" id="2.40.100.10">
    <property type="entry name" value="Cyclophilin-like"/>
    <property type="match status" value="2"/>
</dbReference>
<protein>
    <recommendedName>
        <fullName evidence="9">Urea amidolyase</fullName>
    </recommendedName>
</protein>
<evidence type="ECO:0008006" key="9">
    <source>
        <dbReference type="Google" id="ProtNLM"/>
    </source>
</evidence>
<dbReference type="GO" id="GO:0016787">
    <property type="term" value="F:hydrolase activity"/>
    <property type="evidence" value="ECO:0007669"/>
    <property type="project" value="UniProtKB-KW"/>
</dbReference>
<dbReference type="Pfam" id="PF02682">
    <property type="entry name" value="CT_C_D"/>
    <property type="match status" value="1"/>
</dbReference>
<dbReference type="InterPro" id="IPR003833">
    <property type="entry name" value="CT_C_D"/>
</dbReference>
<evidence type="ECO:0000259" key="5">
    <source>
        <dbReference type="SMART" id="SM00796"/>
    </source>
</evidence>
<dbReference type="PANTHER" id="PTHR34698:SF2">
    <property type="entry name" value="5-OXOPROLINASE SUBUNIT B"/>
    <property type="match status" value="1"/>
</dbReference>
<dbReference type="KEGG" id="lpil:LIP_2625"/>
<accession>A0A0K2SMW1</accession>
<dbReference type="AlphaFoldDB" id="A0A0K2SMW1"/>